<dbReference type="Gene3D" id="1.10.287.1080">
    <property type="entry name" value="MazG-like"/>
    <property type="match status" value="1"/>
</dbReference>
<gene>
    <name evidence="2" type="ORF">U732_3241</name>
</gene>
<sequence>MSNIAIKYLQETIRNKDYNPELKQEYFLKLIEEVGELSEVIRKNKRMKGNKIKGTIEEKLYDVLYYNLVLANAYDINLEECFYLKEELNRKKSKY</sequence>
<proteinExistence type="predicted"/>
<dbReference type="PANTHER" id="PTHR42702">
    <property type="entry name" value="NUCLEOTIDE PYROPHOSPHOHYDROLASE"/>
    <property type="match status" value="1"/>
</dbReference>
<dbReference type="SUPFAM" id="SSF101386">
    <property type="entry name" value="all-alpha NTP pyrophosphatases"/>
    <property type="match status" value="1"/>
</dbReference>
<organism evidence="2 3">
    <name type="scientific">Clostridium argentinense CDC 2741</name>
    <dbReference type="NCBI Taxonomy" id="1418104"/>
    <lineage>
        <taxon>Bacteria</taxon>
        <taxon>Bacillati</taxon>
        <taxon>Bacillota</taxon>
        <taxon>Clostridia</taxon>
        <taxon>Eubacteriales</taxon>
        <taxon>Clostridiaceae</taxon>
        <taxon>Clostridium</taxon>
    </lineage>
</organism>
<evidence type="ECO:0000259" key="1">
    <source>
        <dbReference type="Pfam" id="PF03819"/>
    </source>
</evidence>
<protein>
    <recommendedName>
        <fullName evidence="1">NTP pyrophosphohydrolase MazG-like domain-containing protein</fullName>
    </recommendedName>
</protein>
<comment type="caution">
    <text evidence="2">The sequence shown here is derived from an EMBL/GenBank/DDBJ whole genome shotgun (WGS) entry which is preliminary data.</text>
</comment>
<evidence type="ECO:0000313" key="3">
    <source>
        <dbReference type="Proteomes" id="UP000031366"/>
    </source>
</evidence>
<dbReference type="STRING" id="29341.RSJ17_19735"/>
<dbReference type="Proteomes" id="UP000031366">
    <property type="component" value="Unassembled WGS sequence"/>
</dbReference>
<dbReference type="RefSeq" id="WP_202812757.1">
    <property type="nucleotide sequence ID" value="NZ_AYSO01000016.1"/>
</dbReference>
<dbReference type="InterPro" id="IPR004518">
    <property type="entry name" value="MazG-like_dom"/>
</dbReference>
<accession>A0A0C1U4P3</accession>
<feature type="domain" description="NTP pyrophosphohydrolase MazG-like" evidence="1">
    <location>
        <begin position="25"/>
        <end position="82"/>
    </location>
</feature>
<keyword evidence="3" id="KW-1185">Reference proteome</keyword>
<reference evidence="2 3" key="1">
    <citation type="journal article" date="2015" name="Infect. Genet. Evol.">
        <title>Genomic sequences of six botulinum neurotoxin-producing strains representing three clostridial species illustrate the mobility and diversity of botulinum neurotoxin genes.</title>
        <authorList>
            <person name="Smith T.J."/>
            <person name="Hill K.K."/>
            <person name="Xie G."/>
            <person name="Foley B.T."/>
            <person name="Williamson C.H."/>
            <person name="Foster J.T."/>
            <person name="Johnson S.L."/>
            <person name="Chertkov O."/>
            <person name="Teshima H."/>
            <person name="Gibbons H.S."/>
            <person name="Johnsky L.A."/>
            <person name="Karavis M.A."/>
            <person name="Smith L.A."/>
        </authorList>
    </citation>
    <scope>NUCLEOTIDE SEQUENCE [LARGE SCALE GENOMIC DNA]</scope>
    <source>
        <strain evidence="2 3">CDC 2741</strain>
    </source>
</reference>
<dbReference type="Pfam" id="PF03819">
    <property type="entry name" value="MazG"/>
    <property type="match status" value="1"/>
</dbReference>
<dbReference type="AlphaFoldDB" id="A0A0C1U4P3"/>
<dbReference type="EMBL" id="AYSO01000016">
    <property type="protein sequence ID" value="KIE46603.1"/>
    <property type="molecule type" value="Genomic_DNA"/>
</dbReference>
<evidence type="ECO:0000313" key="2">
    <source>
        <dbReference type="EMBL" id="KIE46603.1"/>
    </source>
</evidence>
<dbReference type="PANTHER" id="PTHR42702:SF1">
    <property type="entry name" value="REGULATORY PROTEIN FOR BETA-LACTAMASE"/>
    <property type="match status" value="1"/>
</dbReference>
<name>A0A0C1U4P3_9CLOT</name>